<protein>
    <submittedName>
        <fullName evidence="1">Uncharacterized protein</fullName>
    </submittedName>
</protein>
<keyword evidence="2" id="KW-1185">Reference proteome</keyword>
<sequence>MSWDGDEIVVAEQATYGEDGISRIAPDEHGQYMVNGWRWPWTVVDPADCDRIIGRPPTAGEQPALVMLPHSGLRVPHTRLAVTAIAVPHVGLADALAAILRLDDTLVGIAETDGRQPLVYRSVRGSRFGRERLAELAACCRRRGQPVTVDEFLRCLVEEYDLTVRAHHAAGRGDTLVRLTDPDGHILMIKSVSAPADARDRAHSRKCSFSSRHRPTASSGRSGLLWAGRFSPGSMAAEQPHSRCPCPLPSGAARPIPPTLDREQIVIETELVLKYCGQQIDPQALTDAVFADTSQPTVASELWDAINELRSTERSITGLVPTLEQSLRDVNQVLAAKHDDRIPLIDMTGVLQARGPRLDALLGRRAAQIDRLRSLTRLWVAQHPGPVTNPPH</sequence>
<accession>A0ABW3YGD0</accession>
<dbReference type="EMBL" id="JBHTMP010000029">
    <property type="protein sequence ID" value="MFD1323269.1"/>
    <property type="molecule type" value="Genomic_DNA"/>
</dbReference>
<dbReference type="RefSeq" id="WP_377572421.1">
    <property type="nucleotide sequence ID" value="NZ_JBHTMP010000029.1"/>
</dbReference>
<proteinExistence type="predicted"/>
<gene>
    <name evidence="1" type="ORF">ACFQ4H_19460</name>
</gene>
<comment type="caution">
    <text evidence="1">The sequence shown here is derived from an EMBL/GenBank/DDBJ whole genome shotgun (WGS) entry which is preliminary data.</text>
</comment>
<name>A0ABW3YGD0_9ACTN</name>
<organism evidence="1 2">
    <name type="scientific">Micromonospora sonneratiae</name>
    <dbReference type="NCBI Taxonomy" id="1184706"/>
    <lineage>
        <taxon>Bacteria</taxon>
        <taxon>Bacillati</taxon>
        <taxon>Actinomycetota</taxon>
        <taxon>Actinomycetes</taxon>
        <taxon>Micromonosporales</taxon>
        <taxon>Micromonosporaceae</taxon>
        <taxon>Micromonospora</taxon>
    </lineage>
</organism>
<evidence type="ECO:0000313" key="2">
    <source>
        <dbReference type="Proteomes" id="UP001597260"/>
    </source>
</evidence>
<reference evidence="2" key="1">
    <citation type="journal article" date="2019" name="Int. J. Syst. Evol. Microbiol.">
        <title>The Global Catalogue of Microorganisms (GCM) 10K type strain sequencing project: providing services to taxonomists for standard genome sequencing and annotation.</title>
        <authorList>
            <consortium name="The Broad Institute Genomics Platform"/>
            <consortium name="The Broad Institute Genome Sequencing Center for Infectious Disease"/>
            <person name="Wu L."/>
            <person name="Ma J."/>
        </authorList>
    </citation>
    <scope>NUCLEOTIDE SEQUENCE [LARGE SCALE GENOMIC DNA]</scope>
    <source>
        <strain evidence="2">JCM 31037</strain>
    </source>
</reference>
<dbReference type="Proteomes" id="UP001597260">
    <property type="component" value="Unassembled WGS sequence"/>
</dbReference>
<evidence type="ECO:0000313" key="1">
    <source>
        <dbReference type="EMBL" id="MFD1323269.1"/>
    </source>
</evidence>